<dbReference type="EMBL" id="FNPE01000001">
    <property type="protein sequence ID" value="SDX85794.1"/>
    <property type="molecule type" value="Genomic_DNA"/>
</dbReference>
<keyword evidence="1" id="KW-1133">Transmembrane helix</keyword>
<dbReference type="GeneID" id="94695300"/>
<name>A0A1H3F6H7_9BURK</name>
<organism evidence="3 4">
    <name type="scientific">Delftia lacustris</name>
    <dbReference type="NCBI Taxonomy" id="558537"/>
    <lineage>
        <taxon>Bacteria</taxon>
        <taxon>Pseudomonadati</taxon>
        <taxon>Pseudomonadota</taxon>
        <taxon>Betaproteobacteria</taxon>
        <taxon>Burkholderiales</taxon>
        <taxon>Comamonadaceae</taxon>
        <taxon>Delftia</taxon>
    </lineage>
</organism>
<dbReference type="Pfam" id="PF01569">
    <property type="entry name" value="PAP2"/>
    <property type="match status" value="1"/>
</dbReference>
<evidence type="ECO:0000256" key="1">
    <source>
        <dbReference type="SAM" id="Phobius"/>
    </source>
</evidence>
<feature type="transmembrane region" description="Helical" evidence="1">
    <location>
        <begin position="58"/>
        <end position="77"/>
    </location>
</feature>
<sequence length="194" mass="20896">MLPLDPALFTLLNANAQTPAISIEAARAISSWLPSLCALPVMAGLLRGSPALRRTLVLALLSMLAAWAVARLVRWGFPAPRPAQLGMGVQWVEHALRSSFPSMHATGAFALAQALTLGCTRHRRWVMVSAWSLALGMGWSRVHLGVHFPSDVVGGAIVGICSATLVWHAALWRCLAVMPNLLPYNARTHSGRPR</sequence>
<dbReference type="PANTHER" id="PTHR14969">
    <property type="entry name" value="SPHINGOSINE-1-PHOSPHATE PHOSPHOHYDROLASE"/>
    <property type="match status" value="1"/>
</dbReference>
<feature type="transmembrane region" description="Helical" evidence="1">
    <location>
        <begin position="152"/>
        <end position="172"/>
    </location>
</feature>
<dbReference type="SMART" id="SM00014">
    <property type="entry name" value="acidPPc"/>
    <property type="match status" value="1"/>
</dbReference>
<dbReference type="AlphaFoldDB" id="A0A1H3F6H7"/>
<feature type="domain" description="Phosphatidic acid phosphatase type 2/haloperoxidase" evidence="2">
    <location>
        <begin position="55"/>
        <end position="167"/>
    </location>
</feature>
<keyword evidence="1" id="KW-0812">Transmembrane</keyword>
<protein>
    <submittedName>
        <fullName evidence="3">Undecaprenyl-diphosphatase</fullName>
    </submittedName>
</protein>
<dbReference type="Proteomes" id="UP000183417">
    <property type="component" value="Unassembled WGS sequence"/>
</dbReference>
<dbReference type="Gene3D" id="1.20.144.10">
    <property type="entry name" value="Phosphatidic acid phosphatase type 2/haloperoxidase"/>
    <property type="match status" value="1"/>
</dbReference>
<accession>A0A1H3F6H7</accession>
<evidence type="ECO:0000313" key="4">
    <source>
        <dbReference type="Proteomes" id="UP000183417"/>
    </source>
</evidence>
<reference evidence="3 4" key="1">
    <citation type="submission" date="2016-10" db="EMBL/GenBank/DDBJ databases">
        <authorList>
            <person name="de Groot N.N."/>
        </authorList>
    </citation>
    <scope>NUCLEOTIDE SEQUENCE [LARGE SCALE GENOMIC DNA]</scope>
    <source>
        <strain evidence="3 4">LMG 24775</strain>
    </source>
</reference>
<evidence type="ECO:0000313" key="3">
    <source>
        <dbReference type="EMBL" id="SDX85794.1"/>
    </source>
</evidence>
<keyword evidence="1" id="KW-0472">Membrane</keyword>
<dbReference type="SUPFAM" id="SSF48317">
    <property type="entry name" value="Acid phosphatase/Vanadium-dependent haloperoxidase"/>
    <property type="match status" value="1"/>
</dbReference>
<gene>
    <name evidence="3" type="ORF">SAMN05421547_101491</name>
</gene>
<proteinExistence type="predicted"/>
<dbReference type="PANTHER" id="PTHR14969:SF13">
    <property type="entry name" value="AT30094P"/>
    <property type="match status" value="1"/>
</dbReference>
<dbReference type="InterPro" id="IPR036938">
    <property type="entry name" value="PAP2/HPO_sf"/>
</dbReference>
<dbReference type="RefSeq" id="WP_074920864.1">
    <property type="nucleotide sequence ID" value="NZ_CP141274.1"/>
</dbReference>
<evidence type="ECO:0000259" key="2">
    <source>
        <dbReference type="SMART" id="SM00014"/>
    </source>
</evidence>
<feature type="transmembrane region" description="Helical" evidence="1">
    <location>
        <begin position="125"/>
        <end position="146"/>
    </location>
</feature>
<dbReference type="InterPro" id="IPR000326">
    <property type="entry name" value="PAP2/HPO"/>
</dbReference>